<comment type="subunit">
    <text evidence="5">Heterodimer of a catalytic subunit and an accessory subunit.</text>
</comment>
<dbReference type="InterPro" id="IPR036908">
    <property type="entry name" value="RlpA-like_sf"/>
</dbReference>
<name>A0A8H3IIZ6_9LECA</name>
<dbReference type="Proteomes" id="UP000664534">
    <property type="component" value="Unassembled WGS sequence"/>
</dbReference>
<evidence type="ECO:0000313" key="7">
    <source>
        <dbReference type="EMBL" id="CAF9922630.1"/>
    </source>
</evidence>
<dbReference type="EMBL" id="CAJPDT010000031">
    <property type="protein sequence ID" value="CAF9922630.1"/>
    <property type="molecule type" value="Genomic_DNA"/>
</dbReference>
<dbReference type="PANTHER" id="PTHR46064:SF1">
    <property type="entry name" value="QUEUINE TRNA-RIBOSYLTRANSFERASE ACCESSORY SUBUNIT 2"/>
    <property type="match status" value="1"/>
</dbReference>
<dbReference type="GO" id="GO:0005737">
    <property type="term" value="C:cytoplasm"/>
    <property type="evidence" value="ECO:0007669"/>
    <property type="project" value="UniProtKB-SubCell"/>
</dbReference>
<dbReference type="Gene3D" id="3.20.20.105">
    <property type="entry name" value="Queuine tRNA-ribosyltransferase-like"/>
    <property type="match status" value="1"/>
</dbReference>
<dbReference type="Pfam" id="PF01702">
    <property type="entry name" value="TGT"/>
    <property type="match status" value="1"/>
</dbReference>
<dbReference type="Gene3D" id="2.40.40.10">
    <property type="entry name" value="RlpA-like domain"/>
    <property type="match status" value="1"/>
</dbReference>
<dbReference type="NCBIfam" id="TIGR00449">
    <property type="entry name" value="tgt_general"/>
    <property type="match status" value="1"/>
</dbReference>
<dbReference type="GO" id="GO:0008479">
    <property type="term" value="F:tRNA-guanosine(34) queuine transglycosylase activity"/>
    <property type="evidence" value="ECO:0007669"/>
    <property type="project" value="UniProtKB-UniRule"/>
</dbReference>
<dbReference type="InterPro" id="IPR002616">
    <property type="entry name" value="tRNA_ribo_trans-like"/>
</dbReference>
<sequence>MAGHSSELVSFQLSRLQSDEDGPRIGRLIFQGRDPIDTPHYVAISSRGAVPHLSQDMMRENTSIRALYTAVEDFIEKASLHSQVPPVFNCPTSADESPLRKFIALQKDALLILGTRRIPPLPCPASSTASSISIITSLGVGMLECTDYAEAVQKLRPDIVLGMGDVLFGHKPSVKRKDVMGDRTLAWLKELISAMEDEDDGTPRTALFAPILPIEAEQQSYYVGALQDELRDSVSGLVLYDSASVGAIPENMRGLPRLYLGDATSPHRLLDAMALDMDVFTVSFITEATDAGIALDFSFPALSDANTVGQLPLGIDMWSSAFAHNVSPLLGNCQCYTCTNHHRAFVQHLLNAKEMLGWVLLQLHNHHIVDEFFAGARDSIHGGSFEGERLMFEKTYTAELPAKTGQGPRLRGYQFRSEGKGGPRKNPIAFRPLDDGKEKLAEAALPSSDVDAENLGLQEFAEKLELCNTCSFTVTTQIFLAVCSNRKIFQSIPANVCIVPLNGHLVNGGYIFFVPFVGSFVGSNMTSTTPTKWLKAIQSLIYIQQIFAPLNIPSSLSFISCSHKNLTLKLLDTLNMKIILSLSVLAGLRLASARIGDLTYFSAGLGSCGITSTGNDAVVALSLPMMANGDNPNTNFMCGSQISIRNPTTGQTAEATVVDTCQACALNDIDASESLFSTLAGGLGAGRVPVEWGENILRD</sequence>
<comment type="function">
    <text evidence="5">Non-catalytic subunit of the queuine tRNA-ribosyltransferase (TGT) that catalyzes the base-exchange of a guanine (G) residue with queuine (Q) at position 34 (anticodon wobble position) in tRNAs with GU(N) anticodons (tRNA-Asp, -Asn, -His and -Tyr), resulting in the hypermodified nucleoside queuosine (7-(((4,5-cis-dihydroxy-2-cyclopenten-1-yl)amino)methyl)-7-deazaguanosine).</text>
</comment>
<dbReference type="GO" id="GO:0006400">
    <property type="term" value="P:tRNA modification"/>
    <property type="evidence" value="ECO:0007669"/>
    <property type="project" value="InterPro"/>
</dbReference>
<feature type="binding site" evidence="5">
    <location>
        <position position="333"/>
    </location>
    <ligand>
        <name>Zn(2+)</name>
        <dbReference type="ChEBI" id="CHEBI:29105"/>
    </ligand>
</feature>
<evidence type="ECO:0000256" key="4">
    <source>
        <dbReference type="ARBA" id="ARBA00022833"/>
    </source>
</evidence>
<keyword evidence="1 5" id="KW-0963">Cytoplasm</keyword>
<evidence type="ECO:0000259" key="6">
    <source>
        <dbReference type="Pfam" id="PF01702"/>
    </source>
</evidence>
<organism evidence="7 8">
    <name type="scientific">Imshaugia aleurites</name>
    <dbReference type="NCBI Taxonomy" id="172621"/>
    <lineage>
        <taxon>Eukaryota</taxon>
        <taxon>Fungi</taxon>
        <taxon>Dikarya</taxon>
        <taxon>Ascomycota</taxon>
        <taxon>Pezizomycotina</taxon>
        <taxon>Lecanoromycetes</taxon>
        <taxon>OSLEUM clade</taxon>
        <taxon>Lecanoromycetidae</taxon>
        <taxon>Lecanorales</taxon>
        <taxon>Lecanorineae</taxon>
        <taxon>Parmeliaceae</taxon>
        <taxon>Imshaugia</taxon>
    </lineage>
</organism>
<keyword evidence="2 5" id="KW-0819">tRNA processing</keyword>
<dbReference type="PANTHER" id="PTHR46064">
    <property type="entry name" value="QUEUINE TRNA-RIBOSYLTRANSFERASE ACCESSORY SUBUNIT 2"/>
    <property type="match status" value="1"/>
</dbReference>
<evidence type="ECO:0000256" key="1">
    <source>
        <dbReference type="ARBA" id="ARBA00022490"/>
    </source>
</evidence>
<dbReference type="CDD" id="cd22191">
    <property type="entry name" value="DPBB_RlpA_EXP_N-like"/>
    <property type="match status" value="1"/>
</dbReference>
<dbReference type="HAMAP" id="MF_03043">
    <property type="entry name" value="QTRT2"/>
    <property type="match status" value="1"/>
</dbReference>
<comment type="caution">
    <text evidence="7">The sequence shown here is derived from an EMBL/GenBank/DDBJ whole genome shotgun (WGS) entry which is preliminary data.</text>
</comment>
<proteinExistence type="inferred from homology"/>
<feature type="binding site" evidence="5">
    <location>
        <position position="364"/>
    </location>
    <ligand>
        <name>Zn(2+)</name>
        <dbReference type="ChEBI" id="CHEBI:29105"/>
    </ligand>
</feature>
<evidence type="ECO:0000256" key="3">
    <source>
        <dbReference type="ARBA" id="ARBA00022723"/>
    </source>
</evidence>
<feature type="binding site" evidence="5">
    <location>
        <position position="338"/>
    </location>
    <ligand>
        <name>Zn(2+)</name>
        <dbReference type="ChEBI" id="CHEBI:29105"/>
    </ligand>
</feature>
<reference evidence="7" key="1">
    <citation type="submission" date="2021-03" db="EMBL/GenBank/DDBJ databases">
        <authorList>
            <person name="Tagirdzhanova G."/>
        </authorList>
    </citation>
    <scope>NUCLEOTIDE SEQUENCE</scope>
</reference>
<protein>
    <recommendedName>
        <fullName evidence="5">Queuine tRNA-ribosyltransferase accessory subunit 2</fullName>
    </recommendedName>
    <alternativeName>
        <fullName evidence="5">Queuine tRNA-ribosyltransferase domain-containing protein 1</fullName>
    </alternativeName>
</protein>
<dbReference type="InterPro" id="IPR050852">
    <property type="entry name" value="Queuine_tRNA-ribosyltrfase"/>
</dbReference>
<dbReference type="AlphaFoldDB" id="A0A8H3IIZ6"/>
<dbReference type="InterPro" id="IPR036511">
    <property type="entry name" value="TGT-like_sf"/>
</dbReference>
<keyword evidence="8" id="KW-1185">Reference proteome</keyword>
<dbReference type="OrthoDB" id="27601at2759"/>
<evidence type="ECO:0000256" key="5">
    <source>
        <dbReference type="HAMAP-Rule" id="MF_03043"/>
    </source>
</evidence>
<feature type="binding site" evidence="5">
    <location>
        <position position="335"/>
    </location>
    <ligand>
        <name>Zn(2+)</name>
        <dbReference type="ChEBI" id="CHEBI:29105"/>
    </ligand>
</feature>
<evidence type="ECO:0000256" key="2">
    <source>
        <dbReference type="ARBA" id="ARBA00022694"/>
    </source>
</evidence>
<dbReference type="SUPFAM" id="SSF50685">
    <property type="entry name" value="Barwin-like endoglucanases"/>
    <property type="match status" value="1"/>
</dbReference>
<dbReference type="InterPro" id="IPR028592">
    <property type="entry name" value="QTRTD1"/>
</dbReference>
<accession>A0A8H3IIZ6</accession>
<feature type="domain" description="tRNA-guanine(15) transglycosylase-like" evidence="6">
    <location>
        <begin position="22"/>
        <end position="395"/>
    </location>
</feature>
<comment type="subcellular location">
    <subcellularLocation>
        <location evidence="5">Cytoplasm</location>
    </subcellularLocation>
</comment>
<dbReference type="SUPFAM" id="SSF51713">
    <property type="entry name" value="tRNA-guanine transglycosylase"/>
    <property type="match status" value="1"/>
</dbReference>
<dbReference type="GO" id="GO:0046872">
    <property type="term" value="F:metal ion binding"/>
    <property type="evidence" value="ECO:0007669"/>
    <property type="project" value="UniProtKB-KW"/>
</dbReference>
<comment type="cofactor">
    <cofactor evidence="5">
        <name>Zn(2+)</name>
        <dbReference type="ChEBI" id="CHEBI:29105"/>
    </cofactor>
    <text evidence="5">Binds 1 zinc ion per subunit.</text>
</comment>
<keyword evidence="3 5" id="KW-0479">Metal-binding</keyword>
<comment type="similarity">
    <text evidence="5">Belongs to the queuine tRNA-ribosyltransferase family. QTRT2 subfamily.</text>
</comment>
<keyword evidence="4 5" id="KW-0862">Zinc</keyword>
<gene>
    <name evidence="7" type="ORF">IMSHALPRED_005721</name>
</gene>
<evidence type="ECO:0000313" key="8">
    <source>
        <dbReference type="Proteomes" id="UP000664534"/>
    </source>
</evidence>